<feature type="short sequence motif" description="Histidine triad motif" evidence="2 3">
    <location>
        <begin position="93"/>
        <end position="97"/>
    </location>
</feature>
<dbReference type="AlphaFoldDB" id="L1JKB9"/>
<evidence type="ECO:0000256" key="2">
    <source>
        <dbReference type="PIRSR" id="PIRSR601310-3"/>
    </source>
</evidence>
<dbReference type="OrthoDB" id="672793at2759"/>
<dbReference type="Proteomes" id="UP000011087">
    <property type="component" value="Unassembled WGS sequence"/>
</dbReference>
<reference evidence="5 7" key="1">
    <citation type="journal article" date="2012" name="Nature">
        <title>Algal genomes reveal evolutionary mosaicism and the fate of nucleomorphs.</title>
        <authorList>
            <consortium name="DOE Joint Genome Institute"/>
            <person name="Curtis B.A."/>
            <person name="Tanifuji G."/>
            <person name="Burki F."/>
            <person name="Gruber A."/>
            <person name="Irimia M."/>
            <person name="Maruyama S."/>
            <person name="Arias M.C."/>
            <person name="Ball S.G."/>
            <person name="Gile G.H."/>
            <person name="Hirakawa Y."/>
            <person name="Hopkins J.F."/>
            <person name="Kuo A."/>
            <person name="Rensing S.A."/>
            <person name="Schmutz J."/>
            <person name="Symeonidi A."/>
            <person name="Elias M."/>
            <person name="Eveleigh R.J."/>
            <person name="Herman E.K."/>
            <person name="Klute M.J."/>
            <person name="Nakayama T."/>
            <person name="Obornik M."/>
            <person name="Reyes-Prieto A."/>
            <person name="Armbrust E.V."/>
            <person name="Aves S.J."/>
            <person name="Beiko R.G."/>
            <person name="Coutinho P."/>
            <person name="Dacks J.B."/>
            <person name="Durnford D.G."/>
            <person name="Fast N.M."/>
            <person name="Green B.R."/>
            <person name="Grisdale C.J."/>
            <person name="Hempel F."/>
            <person name="Henrissat B."/>
            <person name="Hoppner M.P."/>
            <person name="Ishida K."/>
            <person name="Kim E."/>
            <person name="Koreny L."/>
            <person name="Kroth P.G."/>
            <person name="Liu Y."/>
            <person name="Malik S.B."/>
            <person name="Maier U.G."/>
            <person name="McRose D."/>
            <person name="Mock T."/>
            <person name="Neilson J.A."/>
            <person name="Onodera N.T."/>
            <person name="Poole A.M."/>
            <person name="Pritham E.J."/>
            <person name="Richards T.A."/>
            <person name="Rocap G."/>
            <person name="Roy S.W."/>
            <person name="Sarai C."/>
            <person name="Schaack S."/>
            <person name="Shirato S."/>
            <person name="Slamovits C.H."/>
            <person name="Spencer D.F."/>
            <person name="Suzuki S."/>
            <person name="Worden A.Z."/>
            <person name="Zauner S."/>
            <person name="Barry K."/>
            <person name="Bell C."/>
            <person name="Bharti A.K."/>
            <person name="Crow J.A."/>
            <person name="Grimwood J."/>
            <person name="Kramer R."/>
            <person name="Lindquist E."/>
            <person name="Lucas S."/>
            <person name="Salamov A."/>
            <person name="McFadden G.I."/>
            <person name="Lane C.E."/>
            <person name="Keeling P.J."/>
            <person name="Gray M.W."/>
            <person name="Grigoriev I.V."/>
            <person name="Archibald J.M."/>
        </authorList>
    </citation>
    <scope>NUCLEOTIDE SEQUENCE</scope>
    <source>
        <strain evidence="5 7">CCMP2712</strain>
    </source>
</reference>
<evidence type="ECO:0000259" key="4">
    <source>
        <dbReference type="PROSITE" id="PS51084"/>
    </source>
</evidence>
<dbReference type="EnsemblProtists" id="EKX48963">
    <property type="protein sequence ID" value="EKX48963"/>
    <property type="gene ID" value="GUITHDRAFT_151573"/>
</dbReference>
<dbReference type="GO" id="GO:0003824">
    <property type="term" value="F:catalytic activity"/>
    <property type="evidence" value="ECO:0007669"/>
    <property type="project" value="InterPro"/>
</dbReference>
<sequence>MARGEIGCDKVYEDDKCLAFRDINPVAPTHILVIPKLKISQLSRAEQEVGSEQAQECLGHLMLVAAQVGRKFCPQGCRYVINDGKEGCQSVYHLHIHVIGTKQLSWPPGV</sequence>
<proteinExistence type="predicted"/>
<feature type="active site" description="Tele-AMP-histidine intermediate" evidence="1">
    <location>
        <position position="95"/>
    </location>
</feature>
<evidence type="ECO:0000256" key="3">
    <source>
        <dbReference type="PROSITE-ProRule" id="PRU00464"/>
    </source>
</evidence>
<dbReference type="STRING" id="905079.L1JKB9"/>
<dbReference type="EMBL" id="JH992983">
    <property type="protein sequence ID" value="EKX48963.1"/>
    <property type="molecule type" value="Genomic_DNA"/>
</dbReference>
<protein>
    <recommendedName>
        <fullName evidence="4">HIT domain-containing protein</fullName>
    </recommendedName>
</protein>
<dbReference type="Pfam" id="PF01230">
    <property type="entry name" value="HIT"/>
    <property type="match status" value="1"/>
</dbReference>
<dbReference type="InterPro" id="IPR001310">
    <property type="entry name" value="Histidine_triad_HIT"/>
</dbReference>
<dbReference type="RefSeq" id="XP_005835943.1">
    <property type="nucleotide sequence ID" value="XM_005835886.1"/>
</dbReference>
<dbReference type="KEGG" id="gtt:GUITHDRAFT_151573"/>
<feature type="domain" description="HIT" evidence="4">
    <location>
        <begin position="1"/>
        <end position="110"/>
    </location>
</feature>
<evidence type="ECO:0000313" key="5">
    <source>
        <dbReference type="EMBL" id="EKX48963.1"/>
    </source>
</evidence>
<dbReference type="GeneID" id="17305657"/>
<accession>L1JKB9</accession>
<name>L1JKB9_GUITC</name>
<keyword evidence="7" id="KW-1185">Reference proteome</keyword>
<dbReference type="InterPro" id="IPR036265">
    <property type="entry name" value="HIT-like_sf"/>
</dbReference>
<dbReference type="eggNOG" id="KOG3275">
    <property type="taxonomic scope" value="Eukaryota"/>
</dbReference>
<dbReference type="Gene3D" id="3.30.428.10">
    <property type="entry name" value="HIT-like"/>
    <property type="match status" value="1"/>
</dbReference>
<dbReference type="HOGENOM" id="CLU_056776_8_1_1"/>
<gene>
    <name evidence="5" type="ORF">GUITHDRAFT_151573</name>
</gene>
<dbReference type="InterPro" id="IPR011146">
    <property type="entry name" value="HIT-like"/>
</dbReference>
<dbReference type="PROSITE" id="PS51084">
    <property type="entry name" value="HIT_2"/>
    <property type="match status" value="1"/>
</dbReference>
<reference evidence="7" key="2">
    <citation type="submission" date="2012-11" db="EMBL/GenBank/DDBJ databases">
        <authorList>
            <person name="Kuo A."/>
            <person name="Curtis B.A."/>
            <person name="Tanifuji G."/>
            <person name="Burki F."/>
            <person name="Gruber A."/>
            <person name="Irimia M."/>
            <person name="Maruyama S."/>
            <person name="Arias M.C."/>
            <person name="Ball S.G."/>
            <person name="Gile G.H."/>
            <person name="Hirakawa Y."/>
            <person name="Hopkins J.F."/>
            <person name="Rensing S.A."/>
            <person name="Schmutz J."/>
            <person name="Symeonidi A."/>
            <person name="Elias M."/>
            <person name="Eveleigh R.J."/>
            <person name="Herman E.K."/>
            <person name="Klute M.J."/>
            <person name="Nakayama T."/>
            <person name="Obornik M."/>
            <person name="Reyes-Prieto A."/>
            <person name="Armbrust E.V."/>
            <person name="Aves S.J."/>
            <person name="Beiko R.G."/>
            <person name="Coutinho P."/>
            <person name="Dacks J.B."/>
            <person name="Durnford D.G."/>
            <person name="Fast N.M."/>
            <person name="Green B.R."/>
            <person name="Grisdale C."/>
            <person name="Hempe F."/>
            <person name="Henrissat B."/>
            <person name="Hoppner M.P."/>
            <person name="Ishida K.-I."/>
            <person name="Kim E."/>
            <person name="Koreny L."/>
            <person name="Kroth P.G."/>
            <person name="Liu Y."/>
            <person name="Malik S.-B."/>
            <person name="Maier U.G."/>
            <person name="McRose D."/>
            <person name="Mock T."/>
            <person name="Neilson J.A."/>
            <person name="Onodera N.T."/>
            <person name="Poole A.M."/>
            <person name="Pritham E.J."/>
            <person name="Richards T.A."/>
            <person name="Rocap G."/>
            <person name="Roy S.W."/>
            <person name="Sarai C."/>
            <person name="Schaack S."/>
            <person name="Shirato S."/>
            <person name="Slamovits C.H."/>
            <person name="Spencer D.F."/>
            <person name="Suzuki S."/>
            <person name="Worden A.Z."/>
            <person name="Zauner S."/>
            <person name="Barry K."/>
            <person name="Bell C."/>
            <person name="Bharti A.K."/>
            <person name="Crow J.A."/>
            <person name="Grimwood J."/>
            <person name="Kramer R."/>
            <person name="Lindquist E."/>
            <person name="Lucas S."/>
            <person name="Salamov A."/>
            <person name="McFadden G.I."/>
            <person name="Lane C.E."/>
            <person name="Keeling P.J."/>
            <person name="Gray M.W."/>
            <person name="Grigoriev I.V."/>
            <person name="Archibald J.M."/>
        </authorList>
    </citation>
    <scope>NUCLEOTIDE SEQUENCE</scope>
    <source>
        <strain evidence="7">CCMP2712</strain>
    </source>
</reference>
<organism evidence="5">
    <name type="scientific">Guillardia theta (strain CCMP2712)</name>
    <name type="common">Cryptophyte</name>
    <dbReference type="NCBI Taxonomy" id="905079"/>
    <lineage>
        <taxon>Eukaryota</taxon>
        <taxon>Cryptophyceae</taxon>
        <taxon>Pyrenomonadales</taxon>
        <taxon>Geminigeraceae</taxon>
        <taxon>Guillardia</taxon>
    </lineage>
</organism>
<dbReference type="PANTHER" id="PTHR23089">
    <property type="entry name" value="HISTIDINE TRIAD HIT PROTEIN"/>
    <property type="match status" value="1"/>
</dbReference>
<dbReference type="PaxDb" id="55529-EKX48963"/>
<dbReference type="PROSITE" id="PS00892">
    <property type="entry name" value="HIT_1"/>
    <property type="match status" value="1"/>
</dbReference>
<evidence type="ECO:0000313" key="6">
    <source>
        <dbReference type="EnsemblProtists" id="EKX48963"/>
    </source>
</evidence>
<evidence type="ECO:0000256" key="1">
    <source>
        <dbReference type="PIRSR" id="PIRSR601310-1"/>
    </source>
</evidence>
<evidence type="ECO:0000313" key="7">
    <source>
        <dbReference type="Proteomes" id="UP000011087"/>
    </source>
</evidence>
<dbReference type="PRINTS" id="PR00332">
    <property type="entry name" value="HISTRIAD"/>
</dbReference>
<dbReference type="SUPFAM" id="SSF54197">
    <property type="entry name" value="HIT-like"/>
    <property type="match status" value="1"/>
</dbReference>
<dbReference type="OMA" id="YRVVMNC"/>
<dbReference type="InterPro" id="IPR019808">
    <property type="entry name" value="Histidine_triad_CS"/>
</dbReference>
<reference evidence="6" key="3">
    <citation type="submission" date="2016-03" db="UniProtKB">
        <authorList>
            <consortium name="EnsemblProtists"/>
        </authorList>
    </citation>
    <scope>IDENTIFICATION</scope>
</reference>